<keyword evidence="1" id="KW-0677">Repeat</keyword>
<feature type="compositionally biased region" description="Basic residues" evidence="2">
    <location>
        <begin position="1"/>
        <end position="12"/>
    </location>
</feature>
<dbReference type="Proteomes" id="UP000092993">
    <property type="component" value="Unassembled WGS sequence"/>
</dbReference>
<feature type="compositionally biased region" description="Basic and acidic residues" evidence="2">
    <location>
        <begin position="23"/>
        <end position="34"/>
    </location>
</feature>
<dbReference type="Gene3D" id="3.40.50.10190">
    <property type="entry name" value="BRCT domain"/>
    <property type="match status" value="4"/>
</dbReference>
<feature type="compositionally biased region" description="Polar residues" evidence="2">
    <location>
        <begin position="336"/>
        <end position="359"/>
    </location>
</feature>
<feature type="domain" description="BRCT" evidence="3">
    <location>
        <begin position="51"/>
        <end position="123"/>
    </location>
</feature>
<feature type="region of interest" description="Disordered" evidence="2">
    <location>
        <begin position="331"/>
        <end position="361"/>
    </location>
</feature>
<dbReference type="EMBL" id="LUGG01000009">
    <property type="protein sequence ID" value="OBZ72552.1"/>
    <property type="molecule type" value="Genomic_DNA"/>
</dbReference>
<name>A0A1C7M6W0_GRIFR</name>
<feature type="region of interest" description="Disordered" evidence="2">
    <location>
        <begin position="1"/>
        <end position="34"/>
    </location>
</feature>
<dbReference type="PROSITE" id="PS50172">
    <property type="entry name" value="BRCT"/>
    <property type="match status" value="3"/>
</dbReference>
<dbReference type="CDD" id="cd00027">
    <property type="entry name" value="BRCT"/>
    <property type="match status" value="1"/>
</dbReference>
<feature type="region of interest" description="Disordered" evidence="2">
    <location>
        <begin position="378"/>
        <end position="397"/>
    </location>
</feature>
<dbReference type="InterPro" id="IPR036420">
    <property type="entry name" value="BRCT_dom_sf"/>
</dbReference>
<dbReference type="Pfam" id="PF12738">
    <property type="entry name" value="PTCB-BRCT"/>
    <property type="match status" value="1"/>
</dbReference>
<reference evidence="4 5" key="1">
    <citation type="submission" date="2016-03" db="EMBL/GenBank/DDBJ databases">
        <title>Whole genome sequencing of Grifola frondosa 9006-11.</title>
        <authorList>
            <person name="Min B."/>
            <person name="Park H."/>
            <person name="Kim J.-G."/>
            <person name="Cho H."/>
            <person name="Oh Y.-L."/>
            <person name="Kong W.-S."/>
            <person name="Choi I.-G."/>
        </authorList>
    </citation>
    <scope>NUCLEOTIDE SEQUENCE [LARGE SCALE GENOMIC DNA]</scope>
    <source>
        <strain evidence="4 5">9006-11</strain>
    </source>
</reference>
<dbReference type="GO" id="GO:0006270">
    <property type="term" value="P:DNA replication initiation"/>
    <property type="evidence" value="ECO:0007669"/>
    <property type="project" value="TreeGrafter"/>
</dbReference>
<feature type="compositionally biased region" description="Polar residues" evidence="2">
    <location>
        <begin position="841"/>
        <end position="858"/>
    </location>
</feature>
<sequence length="944" mass="103470">MLRRGNKSKKVPNVKLRPAAPRNSRDARTPESTEMHYSSFDSEQETSFADLCPRPFKDVVLCATGIDDKMALFKLALELGAQSVNDLTDRVTHVIAKEPGSAKYKCALENRIPIMHPSWIIESHKTWLKGDDVDKEESIERHRLPVFSGVVLTVSGIEDVERRIEINRKLTREGGTYTKNLERPVRVTHLLCASTMGEVSEKMKYAEKFNQKGEANIHIIWEDWFWDSLRFGGRFNEEAYKVSNPPPPPKLLPEGKPINSIFTHGYSYFIAPTSPPRSSSVPVEAERPSSPNVHEHEEEEEIASVKRVPAVTLQIWESILKPRGFEVQEGRLVRSPSKSQAPHASNVSPTRPASPTRTLSKGIPASALSSFRRAQSFASAPKDISTQRQPFQRTPTISGSSAFLARPVGSAPVPDGNDIDVPIASTSAISAAVPEPAIATAPKLFAGLKFRVLGEARAEATWFLKTKRIEIVDFVIVRLVSGSSFFRAEGDDHERGKYRTECWLERCLFAERICALDEHVAFAPLMIEIPIVGAEGINVSYSGLDQSEACWVRRLLRALGINLAPNFSRRSTHLLCPSGTGAKADKAREWNIPLVDMTWLAAIANTGAVPAVLDINQHDAAQDAGAPVDVVMEDFAVKSDKKGKGKEKAANATMENIINAEEMHTPLDRSQLSYVDQAEVAAAQEEEQDEDVMFGQPSALLGGPVDRPPPATPPPLSRTTTLEHISDPCTRASSDDPDAGMDQEMTLSQIELDKATTQIPSSASPSPMKLPGEQGSASTSPPSRGKLSRAASKVLQESITSLLGKRPSVEDDAAKAHGPRSGKRARPPSRTTLQFREETASVESDPTTVTNQLENSAFNPYPAGEEDTSFLGTDAVQVVGENARVTYADPGQRNEKKRLLKLLTEEKREIWELEPNSDIVLPQLAGLSTKNGREGRGESVHISN</sequence>
<feature type="domain" description="BRCT" evidence="3">
    <location>
        <begin position="552"/>
        <end position="600"/>
    </location>
</feature>
<dbReference type="AlphaFoldDB" id="A0A1C7M6W0"/>
<dbReference type="PANTHER" id="PTHR13561:SF20">
    <property type="entry name" value="DNA TOPOISOMERASE 2-BINDING PROTEIN 1"/>
    <property type="match status" value="1"/>
</dbReference>
<dbReference type="PANTHER" id="PTHR13561">
    <property type="entry name" value="DNA REPLICATION REGULATOR DPB11-RELATED"/>
    <property type="match status" value="1"/>
</dbReference>
<dbReference type="OrthoDB" id="251770at2759"/>
<dbReference type="GO" id="GO:0033314">
    <property type="term" value="P:mitotic DNA replication checkpoint signaling"/>
    <property type="evidence" value="ECO:0007669"/>
    <property type="project" value="TreeGrafter"/>
</dbReference>
<dbReference type="STRING" id="5627.A0A1C7M6W0"/>
<feature type="region of interest" description="Disordered" evidence="2">
    <location>
        <begin position="682"/>
        <end position="741"/>
    </location>
</feature>
<feature type="compositionally biased region" description="Basic residues" evidence="2">
    <location>
        <begin position="817"/>
        <end position="827"/>
    </location>
</feature>
<dbReference type="SMART" id="SM00292">
    <property type="entry name" value="BRCT"/>
    <property type="match status" value="3"/>
</dbReference>
<evidence type="ECO:0000313" key="5">
    <source>
        <dbReference type="Proteomes" id="UP000092993"/>
    </source>
</evidence>
<gene>
    <name evidence="4" type="ORF">A0H81_07422</name>
</gene>
<feature type="compositionally biased region" description="Polar residues" evidence="2">
    <location>
        <begin position="384"/>
        <end position="397"/>
    </location>
</feature>
<dbReference type="InterPro" id="IPR059215">
    <property type="entry name" value="BRCT2_TopBP1-like"/>
</dbReference>
<comment type="caution">
    <text evidence="4">The sequence shown here is derived from an EMBL/GenBank/DDBJ whole genome shotgun (WGS) entry which is preliminary data.</text>
</comment>
<feature type="domain" description="BRCT" evidence="3">
    <location>
        <begin position="142"/>
        <end position="242"/>
    </location>
</feature>
<dbReference type="InterPro" id="IPR001357">
    <property type="entry name" value="BRCT_dom"/>
</dbReference>
<feature type="region of interest" description="Disordered" evidence="2">
    <location>
        <begin position="757"/>
        <end position="868"/>
    </location>
</feature>
<evidence type="ECO:0000256" key="2">
    <source>
        <dbReference type="SAM" id="MobiDB-lite"/>
    </source>
</evidence>
<feature type="compositionally biased region" description="Pro residues" evidence="2">
    <location>
        <begin position="706"/>
        <end position="716"/>
    </location>
</feature>
<dbReference type="OMA" id="LKPRGFE"/>
<evidence type="ECO:0000256" key="1">
    <source>
        <dbReference type="ARBA" id="ARBA00022737"/>
    </source>
</evidence>
<dbReference type="SUPFAM" id="SSF52113">
    <property type="entry name" value="BRCT domain"/>
    <property type="match status" value="3"/>
</dbReference>
<feature type="region of interest" description="Disordered" evidence="2">
    <location>
        <begin position="275"/>
        <end position="303"/>
    </location>
</feature>
<dbReference type="CDD" id="cd17731">
    <property type="entry name" value="BRCT_TopBP1_rpt2_like"/>
    <property type="match status" value="1"/>
</dbReference>
<keyword evidence="5" id="KW-1185">Reference proteome</keyword>
<evidence type="ECO:0000259" key="3">
    <source>
        <dbReference type="PROSITE" id="PS50172"/>
    </source>
</evidence>
<accession>A0A1C7M6W0</accession>
<dbReference type="Pfam" id="PF00533">
    <property type="entry name" value="BRCT"/>
    <property type="match status" value="2"/>
</dbReference>
<proteinExistence type="predicted"/>
<organism evidence="4 5">
    <name type="scientific">Grifola frondosa</name>
    <name type="common">Maitake</name>
    <name type="synonym">Polyporus frondosus</name>
    <dbReference type="NCBI Taxonomy" id="5627"/>
    <lineage>
        <taxon>Eukaryota</taxon>
        <taxon>Fungi</taxon>
        <taxon>Dikarya</taxon>
        <taxon>Basidiomycota</taxon>
        <taxon>Agaricomycotina</taxon>
        <taxon>Agaricomycetes</taxon>
        <taxon>Polyporales</taxon>
        <taxon>Grifolaceae</taxon>
        <taxon>Grifola</taxon>
    </lineage>
</organism>
<evidence type="ECO:0000313" key="4">
    <source>
        <dbReference type="EMBL" id="OBZ72552.1"/>
    </source>
</evidence>
<protein>
    <recommendedName>
        <fullName evidence="3">BRCT domain-containing protein</fullName>
    </recommendedName>
</protein>
<dbReference type="GO" id="GO:0007095">
    <property type="term" value="P:mitotic G2 DNA damage checkpoint signaling"/>
    <property type="evidence" value="ECO:0007669"/>
    <property type="project" value="TreeGrafter"/>
</dbReference>